<dbReference type="EMBL" id="MRZV01000942">
    <property type="protein sequence ID" value="PIK42323.1"/>
    <property type="molecule type" value="Genomic_DNA"/>
</dbReference>
<evidence type="ECO:0000259" key="11">
    <source>
        <dbReference type="PROSITE" id="PS50042"/>
    </source>
</evidence>
<comment type="subcellular location">
    <subcellularLocation>
        <location evidence="1">Membrane</location>
        <topology evidence="1">Multi-pass membrane protein</topology>
    </subcellularLocation>
</comment>
<dbReference type="GO" id="GO:0005249">
    <property type="term" value="F:voltage-gated potassium channel activity"/>
    <property type="evidence" value="ECO:0007669"/>
    <property type="project" value="InterPro"/>
</dbReference>
<organism evidence="12 13">
    <name type="scientific">Stichopus japonicus</name>
    <name type="common">Sea cucumber</name>
    <dbReference type="NCBI Taxonomy" id="307972"/>
    <lineage>
        <taxon>Eukaryota</taxon>
        <taxon>Metazoa</taxon>
        <taxon>Echinodermata</taxon>
        <taxon>Eleutherozoa</taxon>
        <taxon>Echinozoa</taxon>
        <taxon>Holothuroidea</taxon>
        <taxon>Aspidochirotacea</taxon>
        <taxon>Aspidochirotida</taxon>
        <taxon>Stichopodidae</taxon>
        <taxon>Apostichopus</taxon>
    </lineage>
</organism>
<dbReference type="InterPro" id="IPR000595">
    <property type="entry name" value="cNMP-bd_dom"/>
</dbReference>
<dbReference type="PRINTS" id="PR01463">
    <property type="entry name" value="EAGCHANLFMLY"/>
</dbReference>
<evidence type="ECO:0000256" key="6">
    <source>
        <dbReference type="ARBA" id="ARBA00023136"/>
    </source>
</evidence>
<evidence type="ECO:0000256" key="1">
    <source>
        <dbReference type="ARBA" id="ARBA00004141"/>
    </source>
</evidence>
<feature type="transmembrane region" description="Helical" evidence="10">
    <location>
        <begin position="249"/>
        <end position="268"/>
    </location>
</feature>
<dbReference type="InterPro" id="IPR018488">
    <property type="entry name" value="cNMP-bd_CS"/>
</dbReference>
<keyword evidence="3 10" id="KW-0812">Transmembrane</keyword>
<evidence type="ECO:0000256" key="9">
    <source>
        <dbReference type="SAM" id="MobiDB-lite"/>
    </source>
</evidence>
<keyword evidence="12" id="KW-0675">Receptor</keyword>
<dbReference type="AlphaFoldDB" id="A0A2G8K2X6"/>
<evidence type="ECO:0000256" key="10">
    <source>
        <dbReference type="SAM" id="Phobius"/>
    </source>
</evidence>
<evidence type="ECO:0000313" key="12">
    <source>
        <dbReference type="EMBL" id="PIK42323.1"/>
    </source>
</evidence>
<keyword evidence="2" id="KW-0813">Transport</keyword>
<protein>
    <submittedName>
        <fullName evidence="12">Putative cyclic nucleotide-gated channel cone photoreceptor subunit alpha-like</fullName>
    </submittedName>
</protein>
<dbReference type="Gene3D" id="1.10.287.70">
    <property type="match status" value="1"/>
</dbReference>
<dbReference type="PROSITE" id="PS00889">
    <property type="entry name" value="CNMP_BINDING_2"/>
    <property type="match status" value="1"/>
</dbReference>
<evidence type="ECO:0000256" key="5">
    <source>
        <dbReference type="ARBA" id="ARBA00023065"/>
    </source>
</evidence>
<accession>A0A2G8K2X6</accession>
<dbReference type="InterPro" id="IPR005821">
    <property type="entry name" value="Ion_trans_dom"/>
</dbReference>
<keyword evidence="13" id="KW-1185">Reference proteome</keyword>
<dbReference type="PANTHER" id="PTHR45638:SF7">
    <property type="entry name" value="CYCLIC NUCLEOTIDE-GATED ION CHANNEL-LIKE, ISOFORM E"/>
    <property type="match status" value="1"/>
</dbReference>
<dbReference type="InterPro" id="IPR014710">
    <property type="entry name" value="RmlC-like_jellyroll"/>
</dbReference>
<keyword evidence="8" id="KW-0407">Ion channel</keyword>
<dbReference type="Proteomes" id="UP000230750">
    <property type="component" value="Unassembled WGS sequence"/>
</dbReference>
<keyword evidence="4 10" id="KW-1133">Transmembrane helix</keyword>
<dbReference type="Gene3D" id="2.60.120.10">
    <property type="entry name" value="Jelly Rolls"/>
    <property type="match status" value="1"/>
</dbReference>
<feature type="transmembrane region" description="Helical" evidence="10">
    <location>
        <begin position="147"/>
        <end position="165"/>
    </location>
</feature>
<evidence type="ECO:0000256" key="8">
    <source>
        <dbReference type="ARBA" id="ARBA00023303"/>
    </source>
</evidence>
<name>A0A2G8K2X6_STIJA</name>
<dbReference type="GO" id="GO:0044877">
    <property type="term" value="F:protein-containing complex binding"/>
    <property type="evidence" value="ECO:0007669"/>
    <property type="project" value="TreeGrafter"/>
</dbReference>
<evidence type="ECO:0000256" key="2">
    <source>
        <dbReference type="ARBA" id="ARBA00022448"/>
    </source>
</evidence>
<dbReference type="SUPFAM" id="SSF81324">
    <property type="entry name" value="Voltage-gated potassium channels"/>
    <property type="match status" value="1"/>
</dbReference>
<dbReference type="CDD" id="cd00038">
    <property type="entry name" value="CAP_ED"/>
    <property type="match status" value="1"/>
</dbReference>
<evidence type="ECO:0000256" key="4">
    <source>
        <dbReference type="ARBA" id="ARBA00022989"/>
    </source>
</evidence>
<dbReference type="FunFam" id="1.10.287.630:FF:000001">
    <property type="entry name" value="Cyclic nucleotide-gated channel alpha 3"/>
    <property type="match status" value="1"/>
</dbReference>
<dbReference type="Gene3D" id="1.10.287.630">
    <property type="entry name" value="Helix hairpin bin"/>
    <property type="match status" value="1"/>
</dbReference>
<dbReference type="InterPro" id="IPR003938">
    <property type="entry name" value="K_chnl_volt-dep_EAG/ELK/ERG"/>
</dbReference>
<dbReference type="SUPFAM" id="SSF51206">
    <property type="entry name" value="cAMP-binding domain-like"/>
    <property type="match status" value="1"/>
</dbReference>
<dbReference type="Pfam" id="PF00027">
    <property type="entry name" value="cNMP_binding"/>
    <property type="match status" value="1"/>
</dbReference>
<dbReference type="GO" id="GO:0005221">
    <property type="term" value="F:intracellularly cyclic nucleotide-activated monoatomic cation channel activity"/>
    <property type="evidence" value="ECO:0007669"/>
    <property type="project" value="InterPro"/>
</dbReference>
<keyword evidence="5" id="KW-0406">Ion transport</keyword>
<feature type="transmembrane region" description="Helical" evidence="10">
    <location>
        <begin position="317"/>
        <end position="342"/>
    </location>
</feature>
<gene>
    <name evidence="12" type="ORF">BSL78_20806</name>
</gene>
<keyword evidence="6 10" id="KW-0472">Membrane</keyword>
<dbReference type="InterPro" id="IPR018490">
    <property type="entry name" value="cNMP-bd_dom_sf"/>
</dbReference>
<dbReference type="SMART" id="SM00100">
    <property type="entry name" value="cNMP"/>
    <property type="match status" value="1"/>
</dbReference>
<dbReference type="InterPro" id="IPR050866">
    <property type="entry name" value="CNG_cation_channel"/>
</dbReference>
<proteinExistence type="predicted"/>
<dbReference type="STRING" id="307972.A0A2G8K2X6"/>
<feature type="transmembrane region" description="Helical" evidence="10">
    <location>
        <begin position="112"/>
        <end position="132"/>
    </location>
</feature>
<dbReference type="PROSITE" id="PS50042">
    <property type="entry name" value="CNMP_BINDING_3"/>
    <property type="match status" value="1"/>
</dbReference>
<reference evidence="12 13" key="1">
    <citation type="journal article" date="2017" name="PLoS Biol.">
        <title>The sea cucumber genome provides insights into morphological evolution and visceral regeneration.</title>
        <authorList>
            <person name="Zhang X."/>
            <person name="Sun L."/>
            <person name="Yuan J."/>
            <person name="Sun Y."/>
            <person name="Gao Y."/>
            <person name="Zhang L."/>
            <person name="Li S."/>
            <person name="Dai H."/>
            <person name="Hamel J.F."/>
            <person name="Liu C."/>
            <person name="Yu Y."/>
            <person name="Liu S."/>
            <person name="Lin W."/>
            <person name="Guo K."/>
            <person name="Jin S."/>
            <person name="Xu P."/>
            <person name="Storey K.B."/>
            <person name="Huan P."/>
            <person name="Zhang T."/>
            <person name="Zhou Y."/>
            <person name="Zhang J."/>
            <person name="Lin C."/>
            <person name="Li X."/>
            <person name="Xing L."/>
            <person name="Huo D."/>
            <person name="Sun M."/>
            <person name="Wang L."/>
            <person name="Mercier A."/>
            <person name="Li F."/>
            <person name="Yang H."/>
            <person name="Xiang J."/>
        </authorList>
    </citation>
    <scope>NUCLEOTIDE SEQUENCE [LARGE SCALE GENOMIC DNA]</scope>
    <source>
        <strain evidence="12">Shaxun</strain>
        <tissue evidence="12">Muscle</tissue>
    </source>
</reference>
<dbReference type="PROSITE" id="PS00888">
    <property type="entry name" value="CNMP_BINDING_1"/>
    <property type="match status" value="1"/>
</dbReference>
<keyword evidence="7" id="KW-1071">Ligand-gated ion channel</keyword>
<evidence type="ECO:0000256" key="7">
    <source>
        <dbReference type="ARBA" id="ARBA00023286"/>
    </source>
</evidence>
<evidence type="ECO:0000256" key="3">
    <source>
        <dbReference type="ARBA" id="ARBA00022692"/>
    </source>
</evidence>
<feature type="region of interest" description="Disordered" evidence="9">
    <location>
        <begin position="648"/>
        <end position="669"/>
    </location>
</feature>
<dbReference type="OrthoDB" id="421226at2759"/>
<dbReference type="PANTHER" id="PTHR45638">
    <property type="entry name" value="CYCLIC NUCLEOTIDE-GATED CATION CHANNEL SUBUNIT A"/>
    <property type="match status" value="1"/>
</dbReference>
<dbReference type="Pfam" id="PF00520">
    <property type="entry name" value="Ion_trans"/>
    <property type="match status" value="1"/>
</dbReference>
<comment type="caution">
    <text evidence="12">The sequence shown here is derived from an EMBL/GenBank/DDBJ whole genome shotgun (WGS) entry which is preliminary data.</text>
</comment>
<feature type="domain" description="Cyclic nucleotide-binding" evidence="11">
    <location>
        <begin position="415"/>
        <end position="518"/>
    </location>
</feature>
<dbReference type="GO" id="GO:0016020">
    <property type="term" value="C:membrane"/>
    <property type="evidence" value="ECO:0007669"/>
    <property type="project" value="UniProtKB-SubCell"/>
</dbReference>
<sequence length="669" mass="77344">MSAKTQEDIDPNKHKKSAWAVARAITKFQNGHKKNYQLHRDRRGSQWVSGNPDSFIAKYTTQRRRSSDTVKYDEIDMTTLNDHYDKDGQNVNGLTRFELVCERLVVNPDGAFLFWWLVPVIIAITYNAWFSIARSAWPDLDEAYRRLWLAADLVCDLVYVADILVQVRTAYMKHGLLVHNGRLIAKHYINSREFVMDLLSTIPIDFCYAIIKRPYLPYLRLTRLIKFYRARQFAFKVEAASSRPNVWRILHFLHFLFLINHIVAAIYFSCSTAEMVDHPSDMATNDSFQQYLEVFYWSTITLTTIGDVDWPETTPQYIIQILGFLLGIFGFATVVGQVGVVINQRNAKRMEYEGQVDNAKKYMREHEVPKGLQQSILGWYQYSWARGKSVRKQDVDSFEMLPTKLRTELAIHVSFFHECEPEFLHDLVLRMQLVVTTPGELVCRKGEIAREMFIISDGLLEVLGDDDTVVRTLQAGDFFGEVGLLMMESGSNRRTADVRSLGYSDLFVVTKEDTLALLDDYPKAEKALKGRANVYILQDRFRHDANWNPSEKDKTKNESAKRYKDRMRRSLIVRSPSTYNIEKRATYSFATTSFRRKWLDSHDSKATSRPAADTRMRTDLIDDDIARDLMTSIEGIVSEKLRLSTPYGSEGITFKLGDSDGEERRPQQD</sequence>
<evidence type="ECO:0000313" key="13">
    <source>
        <dbReference type="Proteomes" id="UP000230750"/>
    </source>
</evidence>